<dbReference type="GO" id="GO:0006352">
    <property type="term" value="P:DNA-templated transcription initiation"/>
    <property type="evidence" value="ECO:0007669"/>
    <property type="project" value="InterPro"/>
</dbReference>
<evidence type="ECO:0000313" key="7">
    <source>
        <dbReference type="EMBL" id="QCK16933.1"/>
    </source>
</evidence>
<evidence type="ECO:0000259" key="5">
    <source>
        <dbReference type="Pfam" id="PF04542"/>
    </source>
</evidence>
<evidence type="ECO:0000259" key="6">
    <source>
        <dbReference type="Pfam" id="PF08281"/>
    </source>
</evidence>
<name>A0A4D7JQB4_9BACT</name>
<reference evidence="7 8" key="1">
    <citation type="submission" date="2018-04" db="EMBL/GenBank/DDBJ databases">
        <title>Complete genome uncultured novel isolate.</title>
        <authorList>
            <person name="Merlino G."/>
        </authorList>
    </citation>
    <scope>NUCLEOTIDE SEQUENCE [LARGE SCALE GENOMIC DNA]</scope>
    <source>
        <strain evidence="8">R1DC9</strain>
    </source>
</reference>
<dbReference type="Gene3D" id="1.10.10.10">
    <property type="entry name" value="Winged helix-like DNA-binding domain superfamily/Winged helix DNA-binding domain"/>
    <property type="match status" value="1"/>
</dbReference>
<dbReference type="GO" id="GO:0016987">
    <property type="term" value="F:sigma factor activity"/>
    <property type="evidence" value="ECO:0007669"/>
    <property type="project" value="UniProtKB-KW"/>
</dbReference>
<keyword evidence="3" id="KW-0731">Sigma factor</keyword>
<dbReference type="GO" id="GO:0003677">
    <property type="term" value="F:DNA binding"/>
    <property type="evidence" value="ECO:0007669"/>
    <property type="project" value="InterPro"/>
</dbReference>
<dbReference type="OrthoDB" id="679904at2"/>
<dbReference type="KEGG" id="fpf:DCC35_20460"/>
<evidence type="ECO:0000256" key="4">
    <source>
        <dbReference type="ARBA" id="ARBA00023163"/>
    </source>
</evidence>
<dbReference type="Pfam" id="PF04542">
    <property type="entry name" value="Sigma70_r2"/>
    <property type="match status" value="1"/>
</dbReference>
<dbReference type="Pfam" id="PF08281">
    <property type="entry name" value="Sigma70_r4_2"/>
    <property type="match status" value="1"/>
</dbReference>
<keyword evidence="2" id="KW-0805">Transcription regulation</keyword>
<organism evidence="7 8">
    <name type="scientific">Mangrovivirga cuniculi</name>
    <dbReference type="NCBI Taxonomy" id="2715131"/>
    <lineage>
        <taxon>Bacteria</taxon>
        <taxon>Pseudomonadati</taxon>
        <taxon>Bacteroidota</taxon>
        <taxon>Cytophagia</taxon>
        <taxon>Cytophagales</taxon>
        <taxon>Mangrovivirgaceae</taxon>
        <taxon>Mangrovivirga</taxon>
    </lineage>
</organism>
<dbReference type="InterPro" id="IPR007627">
    <property type="entry name" value="RNA_pol_sigma70_r2"/>
</dbReference>
<comment type="similarity">
    <text evidence="1">Belongs to the sigma-70 factor family. ECF subfamily.</text>
</comment>
<dbReference type="InterPro" id="IPR036388">
    <property type="entry name" value="WH-like_DNA-bd_sf"/>
</dbReference>
<dbReference type="RefSeq" id="WP_137092526.1">
    <property type="nucleotide sequence ID" value="NZ_CP028923.1"/>
</dbReference>
<dbReference type="SUPFAM" id="SSF88659">
    <property type="entry name" value="Sigma3 and sigma4 domains of RNA polymerase sigma factors"/>
    <property type="match status" value="1"/>
</dbReference>
<dbReference type="PANTHER" id="PTHR43133">
    <property type="entry name" value="RNA POLYMERASE ECF-TYPE SIGMA FACTO"/>
    <property type="match status" value="1"/>
</dbReference>
<gene>
    <name evidence="7" type="ORF">DCC35_20460</name>
</gene>
<proteinExistence type="inferred from homology"/>
<dbReference type="InterPro" id="IPR013324">
    <property type="entry name" value="RNA_pol_sigma_r3/r4-like"/>
</dbReference>
<evidence type="ECO:0000313" key="8">
    <source>
        <dbReference type="Proteomes" id="UP000298616"/>
    </source>
</evidence>
<dbReference type="InterPro" id="IPR013249">
    <property type="entry name" value="RNA_pol_sigma70_r4_t2"/>
</dbReference>
<feature type="domain" description="RNA polymerase sigma-70 region 2" evidence="5">
    <location>
        <begin position="17"/>
        <end position="81"/>
    </location>
</feature>
<protein>
    <submittedName>
        <fullName evidence="7">RNA polymerase subunit sigma-70</fullName>
    </submittedName>
</protein>
<dbReference type="InterPro" id="IPR014284">
    <property type="entry name" value="RNA_pol_sigma-70_dom"/>
</dbReference>
<dbReference type="InterPro" id="IPR013325">
    <property type="entry name" value="RNA_pol_sigma_r2"/>
</dbReference>
<dbReference type="NCBIfam" id="TIGR02937">
    <property type="entry name" value="sigma70-ECF"/>
    <property type="match status" value="1"/>
</dbReference>
<accession>A0A4D7JQB4</accession>
<dbReference type="Gene3D" id="1.10.1740.10">
    <property type="match status" value="1"/>
</dbReference>
<dbReference type="AlphaFoldDB" id="A0A4D7JQB4"/>
<keyword evidence="4" id="KW-0804">Transcription</keyword>
<evidence type="ECO:0000256" key="3">
    <source>
        <dbReference type="ARBA" id="ARBA00023082"/>
    </source>
</evidence>
<dbReference type="EMBL" id="CP028923">
    <property type="protein sequence ID" value="QCK16933.1"/>
    <property type="molecule type" value="Genomic_DNA"/>
</dbReference>
<dbReference type="Proteomes" id="UP000298616">
    <property type="component" value="Chromosome"/>
</dbReference>
<dbReference type="SUPFAM" id="SSF88946">
    <property type="entry name" value="Sigma2 domain of RNA polymerase sigma factors"/>
    <property type="match status" value="1"/>
</dbReference>
<keyword evidence="8" id="KW-1185">Reference proteome</keyword>
<evidence type="ECO:0000256" key="1">
    <source>
        <dbReference type="ARBA" id="ARBA00010641"/>
    </source>
</evidence>
<evidence type="ECO:0000256" key="2">
    <source>
        <dbReference type="ARBA" id="ARBA00023015"/>
    </source>
</evidence>
<dbReference type="InterPro" id="IPR039425">
    <property type="entry name" value="RNA_pol_sigma-70-like"/>
</dbReference>
<sequence length="176" mass="20612">MPEKKRSVCDEKNFDSLFKEEARSLFSYLSYRFGDKEQANDAVQDAFVKLWQKCAEIPYEKAKGFLYTAASNLMTSVKRHEQVKLKYYEKVSKIDSDKENNVSPEYLIIEKEYMDHLTEAINNLPDRQRTAYLLNRVEKKTYKEIAEIMEVSPKAIEKLMHKALIKIKKILDEGVG</sequence>
<feature type="domain" description="RNA polymerase sigma factor 70 region 4 type 2" evidence="6">
    <location>
        <begin position="117"/>
        <end position="166"/>
    </location>
</feature>
<dbReference type="PANTHER" id="PTHR43133:SF46">
    <property type="entry name" value="RNA POLYMERASE SIGMA-70 FACTOR ECF SUBFAMILY"/>
    <property type="match status" value="1"/>
</dbReference>
<dbReference type="CDD" id="cd06171">
    <property type="entry name" value="Sigma70_r4"/>
    <property type="match status" value="1"/>
</dbReference>